<keyword evidence="4" id="KW-1185">Reference proteome</keyword>
<dbReference type="PANTHER" id="PTHR22642:SF2">
    <property type="entry name" value="PROTEIN LONG AFTER FAR-RED 3"/>
    <property type="match status" value="1"/>
</dbReference>
<dbReference type="AlphaFoldDB" id="A0A498L5E7"/>
<name>A0A498L5E7_9EURY</name>
<evidence type="ECO:0000313" key="3">
    <source>
        <dbReference type="EMBL" id="RXK51904.1"/>
    </source>
</evidence>
<evidence type="ECO:0000256" key="1">
    <source>
        <dbReference type="SAM" id="MobiDB-lite"/>
    </source>
</evidence>
<protein>
    <submittedName>
        <fullName evidence="3">Amidohydrolase</fullName>
    </submittedName>
</protein>
<dbReference type="InterPro" id="IPR033932">
    <property type="entry name" value="YtcJ-like"/>
</dbReference>
<dbReference type="InterPro" id="IPR011059">
    <property type="entry name" value="Metal-dep_hydrolase_composite"/>
</dbReference>
<dbReference type="EMBL" id="RDFA01000001">
    <property type="protein sequence ID" value="RXK51904.1"/>
    <property type="molecule type" value="Genomic_DNA"/>
</dbReference>
<dbReference type="SUPFAM" id="SSF51338">
    <property type="entry name" value="Composite domain of metallo-dependent hydrolases"/>
    <property type="match status" value="1"/>
</dbReference>
<evidence type="ECO:0000313" key="4">
    <source>
        <dbReference type="Proteomes" id="UP000289691"/>
    </source>
</evidence>
<dbReference type="PANTHER" id="PTHR22642">
    <property type="entry name" value="IMIDAZOLONEPROPIONASE"/>
    <property type="match status" value="1"/>
</dbReference>
<dbReference type="RefSeq" id="WP_129067758.1">
    <property type="nucleotide sequence ID" value="NZ_RDFA01000001.1"/>
</dbReference>
<dbReference type="InterPro" id="IPR032466">
    <property type="entry name" value="Metal_Hydrolase"/>
</dbReference>
<feature type="domain" description="Amidohydrolase 3" evidence="2">
    <location>
        <begin position="50"/>
        <end position="505"/>
    </location>
</feature>
<dbReference type="Gene3D" id="3.20.20.140">
    <property type="entry name" value="Metal-dependent hydrolases"/>
    <property type="match status" value="1"/>
</dbReference>
<accession>A0A498L5E7</accession>
<proteinExistence type="predicted"/>
<dbReference type="SUPFAM" id="SSF51556">
    <property type="entry name" value="Metallo-dependent hydrolases"/>
    <property type="match status" value="1"/>
</dbReference>
<feature type="region of interest" description="Disordered" evidence="1">
    <location>
        <begin position="282"/>
        <end position="303"/>
    </location>
</feature>
<feature type="compositionally biased region" description="Acidic residues" evidence="1">
    <location>
        <begin position="286"/>
        <end position="297"/>
    </location>
</feature>
<organism evidence="3 4">
    <name type="scientific">Halorientalis pallida</name>
    <dbReference type="NCBI Taxonomy" id="2479928"/>
    <lineage>
        <taxon>Archaea</taxon>
        <taxon>Methanobacteriati</taxon>
        <taxon>Methanobacteriota</taxon>
        <taxon>Stenosarchaea group</taxon>
        <taxon>Halobacteria</taxon>
        <taxon>Halobacteriales</taxon>
        <taxon>Haloarculaceae</taxon>
        <taxon>Halorientalis</taxon>
    </lineage>
</organism>
<dbReference type="InterPro" id="IPR013108">
    <property type="entry name" value="Amidohydro_3"/>
</dbReference>
<dbReference type="Gene3D" id="3.10.310.70">
    <property type="match status" value="1"/>
</dbReference>
<evidence type="ECO:0000259" key="2">
    <source>
        <dbReference type="Pfam" id="PF07969"/>
    </source>
</evidence>
<dbReference type="GO" id="GO:0016810">
    <property type="term" value="F:hydrolase activity, acting on carbon-nitrogen (but not peptide) bonds"/>
    <property type="evidence" value="ECO:0007669"/>
    <property type="project" value="InterPro"/>
</dbReference>
<dbReference type="Proteomes" id="UP000289691">
    <property type="component" value="Unassembled WGS sequence"/>
</dbReference>
<sequence length="510" mass="54421">MTEAADRVFTNGTVRTLTGERAGAVAVRDGTVVRVGRASEVEFLVGVETDVVDLGGRVLLPGFVDAHTHLPMVGRYARHADLRDAADPECCIARLADAADAREAWILGFGYDESAWDGQYLTREDLDAVSDERPVAAFREDLHVASLNGVALDRLDLPADDVRADDGEPTGVVVEDAVRAVFSAVEPDPAGTRDLLLAGQERALELGITGVHDMVARPAVARAYRDLDRTGDLDLRVRLNYQRELLDAVETAGLATDHGSDRVRVGAIKAFADGSIGGRTAKLDEPYADAEPGDEGSADTTGRWDTDPEALAAFADRIDGQFQGAVHAIGDAAIVAVLDAFGGRDAAARHRIEHAELLTDGLVERLADSGLVVSVQPNFLKWAREGGLYESRLGRERARACDRFRDLLDAGATLAFGSDCMPIDPLFGIQQAVTAPAEGQRLSVTEAVRAYTEGAAYAGFDEDRLGRVEVGKRADFTVLSASPWDADDDAIADIDVAMTVVDGEISADGR</sequence>
<dbReference type="OrthoDB" id="8791at2157"/>
<gene>
    <name evidence="3" type="ORF">EAF64_04525</name>
</gene>
<dbReference type="Pfam" id="PF07969">
    <property type="entry name" value="Amidohydro_3"/>
    <property type="match status" value="1"/>
</dbReference>
<comment type="caution">
    <text evidence="3">The sequence shown here is derived from an EMBL/GenBank/DDBJ whole genome shotgun (WGS) entry which is preliminary data.</text>
</comment>
<dbReference type="CDD" id="cd01300">
    <property type="entry name" value="YtcJ_like"/>
    <property type="match status" value="1"/>
</dbReference>
<keyword evidence="3" id="KW-0378">Hydrolase</keyword>
<dbReference type="Gene3D" id="2.30.40.10">
    <property type="entry name" value="Urease, subunit C, domain 1"/>
    <property type="match status" value="1"/>
</dbReference>
<reference evidence="3 4" key="1">
    <citation type="submission" date="2019-01" db="EMBL/GenBank/DDBJ databases">
        <title>Halorientalis sp. F13-25 a new haloarchaeum isolated from hypersaline water.</title>
        <authorList>
            <person name="Ana D.-V."/>
            <person name="Cristina S.-P."/>
            <person name="Antonio V."/>
        </authorList>
    </citation>
    <scope>NUCLEOTIDE SEQUENCE [LARGE SCALE GENOMIC DNA]</scope>
    <source>
        <strain evidence="3 4">F13-25</strain>
    </source>
</reference>